<dbReference type="PROSITE" id="PS51354">
    <property type="entry name" value="GLUTAREDOXIN_2"/>
    <property type="match status" value="1"/>
</dbReference>
<dbReference type="NCBIfam" id="TIGR02194">
    <property type="entry name" value="GlrX_NrdH"/>
    <property type="match status" value="1"/>
</dbReference>
<dbReference type="GO" id="GO:0045454">
    <property type="term" value="P:cell redox homeostasis"/>
    <property type="evidence" value="ECO:0007669"/>
    <property type="project" value="InterPro"/>
</dbReference>
<dbReference type="Pfam" id="PF00462">
    <property type="entry name" value="Glutaredoxin"/>
    <property type="match status" value="1"/>
</dbReference>
<dbReference type="InterPro" id="IPR002109">
    <property type="entry name" value="Glutaredoxin"/>
</dbReference>
<keyword evidence="11" id="KW-1185">Reference proteome</keyword>
<keyword evidence="4" id="KW-0813">Transport</keyword>
<dbReference type="GO" id="GO:0009055">
    <property type="term" value="F:electron transfer activity"/>
    <property type="evidence" value="ECO:0007669"/>
    <property type="project" value="TreeGrafter"/>
</dbReference>
<keyword evidence="5" id="KW-0249">Electron transport</keyword>
<keyword evidence="6" id="KW-1015">Disulfide bond</keyword>
<feature type="domain" description="Glutaredoxin" evidence="9">
    <location>
        <begin position="1"/>
        <end position="57"/>
    </location>
</feature>
<evidence type="ECO:0000256" key="2">
    <source>
        <dbReference type="ARBA" id="ARBA00007787"/>
    </source>
</evidence>
<dbReference type="OrthoDB" id="8545217at2"/>
<evidence type="ECO:0000256" key="7">
    <source>
        <dbReference type="ARBA" id="ARBA00023284"/>
    </source>
</evidence>
<organism evidence="10 11">
    <name type="scientific">Brachybacterium alimentarium</name>
    <dbReference type="NCBI Taxonomy" id="47845"/>
    <lineage>
        <taxon>Bacteria</taxon>
        <taxon>Bacillati</taxon>
        <taxon>Actinomycetota</taxon>
        <taxon>Actinomycetes</taxon>
        <taxon>Micrococcales</taxon>
        <taxon>Dermabacteraceae</taxon>
        <taxon>Brachybacterium</taxon>
    </lineage>
</organism>
<feature type="region of interest" description="Disordered" evidence="8">
    <location>
        <begin position="65"/>
        <end position="93"/>
    </location>
</feature>
<evidence type="ECO:0000256" key="1">
    <source>
        <dbReference type="ARBA" id="ARBA00002292"/>
    </source>
</evidence>
<comment type="similarity">
    <text evidence="2">Belongs to the glutaredoxin family.</text>
</comment>
<name>A0A2A3YIM0_9MICO</name>
<evidence type="ECO:0000313" key="10">
    <source>
        <dbReference type="EMBL" id="PCC39131.1"/>
    </source>
</evidence>
<comment type="function">
    <text evidence="1">Electron transport system for the ribonucleotide reductase system NrdEF.</text>
</comment>
<dbReference type="EMBL" id="NRGR01000017">
    <property type="protein sequence ID" value="PCC39131.1"/>
    <property type="molecule type" value="Genomic_DNA"/>
</dbReference>
<proteinExistence type="inferred from homology"/>
<accession>A0A2A3YIM0</accession>
<evidence type="ECO:0000256" key="3">
    <source>
        <dbReference type="ARBA" id="ARBA00017945"/>
    </source>
</evidence>
<dbReference type="InterPro" id="IPR011909">
    <property type="entry name" value="GlrX_NrdH"/>
</dbReference>
<sequence length="93" mass="10152">MYGKPQCVQCDATKRELARHKIDYDHVDITQDAEALARIKSLGYVQAPVVVAGEDHWSGFRPDKIKALDPKTGAGSRQPNGLDPAAPRGRIAL</sequence>
<reference evidence="10 11" key="1">
    <citation type="journal article" date="2017" name="Elife">
        <title>Extensive horizontal gene transfer in cheese-associated bacteria.</title>
        <authorList>
            <person name="Bonham K.S."/>
            <person name="Wolfe B.E."/>
            <person name="Dutton R.J."/>
        </authorList>
    </citation>
    <scope>NUCLEOTIDE SEQUENCE [LARGE SCALE GENOMIC DNA]</scope>
    <source>
        <strain evidence="10 11">341_9</strain>
    </source>
</reference>
<dbReference type="AlphaFoldDB" id="A0A2A3YIM0"/>
<comment type="caution">
    <text evidence="10">The sequence shown here is derived from an EMBL/GenBank/DDBJ whole genome shotgun (WGS) entry which is preliminary data.</text>
</comment>
<dbReference type="InterPro" id="IPR036249">
    <property type="entry name" value="Thioredoxin-like_sf"/>
</dbReference>
<evidence type="ECO:0000256" key="4">
    <source>
        <dbReference type="ARBA" id="ARBA00022448"/>
    </source>
</evidence>
<evidence type="ECO:0000259" key="9">
    <source>
        <dbReference type="Pfam" id="PF00462"/>
    </source>
</evidence>
<evidence type="ECO:0000256" key="8">
    <source>
        <dbReference type="SAM" id="MobiDB-lite"/>
    </source>
</evidence>
<keyword evidence="7" id="KW-0676">Redox-active center</keyword>
<dbReference type="CDD" id="cd02976">
    <property type="entry name" value="NrdH"/>
    <property type="match status" value="1"/>
</dbReference>
<dbReference type="PANTHER" id="PTHR34386">
    <property type="entry name" value="GLUTAREDOXIN"/>
    <property type="match status" value="1"/>
</dbReference>
<evidence type="ECO:0000256" key="6">
    <source>
        <dbReference type="ARBA" id="ARBA00023157"/>
    </source>
</evidence>
<dbReference type="InterPro" id="IPR051548">
    <property type="entry name" value="Grx-like_ET"/>
</dbReference>
<dbReference type="SUPFAM" id="SSF52833">
    <property type="entry name" value="Thioredoxin-like"/>
    <property type="match status" value="1"/>
</dbReference>
<evidence type="ECO:0000256" key="5">
    <source>
        <dbReference type="ARBA" id="ARBA00022982"/>
    </source>
</evidence>
<gene>
    <name evidence="10" type="ORF">CIK66_10530</name>
</gene>
<protein>
    <recommendedName>
        <fullName evidence="3">Glutaredoxin-like protein NrdH</fullName>
    </recommendedName>
</protein>
<dbReference type="Proteomes" id="UP000218598">
    <property type="component" value="Unassembled WGS sequence"/>
</dbReference>
<dbReference type="Gene3D" id="3.40.30.10">
    <property type="entry name" value="Glutaredoxin"/>
    <property type="match status" value="1"/>
</dbReference>
<evidence type="ECO:0000313" key="11">
    <source>
        <dbReference type="Proteomes" id="UP000218598"/>
    </source>
</evidence>
<dbReference type="PANTHER" id="PTHR34386:SF1">
    <property type="entry name" value="GLUTAREDOXIN-LIKE PROTEIN NRDH"/>
    <property type="match status" value="1"/>
</dbReference>